<dbReference type="Proteomes" id="UP000740883">
    <property type="component" value="Unassembled WGS sequence"/>
</dbReference>
<evidence type="ECO:0000313" key="2">
    <source>
        <dbReference type="Proteomes" id="UP000740883"/>
    </source>
</evidence>
<dbReference type="EMBL" id="SBJO01000014">
    <property type="protein sequence ID" value="KAF9764641.1"/>
    <property type="molecule type" value="Genomic_DNA"/>
</dbReference>
<name>A0A9P6H1F8_9MICR</name>
<proteinExistence type="predicted"/>
<keyword evidence="2" id="KW-1185">Reference proteome</keyword>
<comment type="caution">
    <text evidence="1">The sequence shown here is derived from an EMBL/GenBank/DDBJ whole genome shotgun (WGS) entry which is preliminary data.</text>
</comment>
<gene>
    <name evidence="1" type="ORF">NGRA_0405</name>
</gene>
<dbReference type="AlphaFoldDB" id="A0A9P6H1F8"/>
<accession>A0A9P6H1F8</accession>
<reference evidence="1 2" key="1">
    <citation type="journal article" date="2020" name="Genome Biol. Evol.">
        <title>Comparative genomics of strictly vertically transmitted, feminizing microsporidia endosymbionts of amphipod crustaceans.</title>
        <authorList>
            <person name="Cormier A."/>
            <person name="Chebbi M.A."/>
            <person name="Giraud I."/>
            <person name="Wattier R."/>
            <person name="Teixeira M."/>
            <person name="Gilbert C."/>
            <person name="Rigaud T."/>
            <person name="Cordaux R."/>
        </authorList>
    </citation>
    <scope>NUCLEOTIDE SEQUENCE [LARGE SCALE GENOMIC DNA]</scope>
    <source>
        <strain evidence="1 2">Ou3-Ou53</strain>
    </source>
</reference>
<organism evidence="1 2">
    <name type="scientific">Nosema granulosis</name>
    <dbReference type="NCBI Taxonomy" id="83296"/>
    <lineage>
        <taxon>Eukaryota</taxon>
        <taxon>Fungi</taxon>
        <taxon>Fungi incertae sedis</taxon>
        <taxon>Microsporidia</taxon>
        <taxon>Nosematidae</taxon>
        <taxon>Nosema</taxon>
    </lineage>
</organism>
<protein>
    <submittedName>
        <fullName evidence="1">Uncharacterized protein</fullName>
    </submittedName>
</protein>
<evidence type="ECO:0000313" key="1">
    <source>
        <dbReference type="EMBL" id="KAF9764641.1"/>
    </source>
</evidence>
<sequence>MFVLPYLVLLLASKLPYKKKRLGFYKEKFTKKFEALNFTEDYKISNLVINNHRKNDFSLSKTKLGIENGDVFIYGLMKKNKFNSINSLIKEHTNHFMECPRIFKNGESFFFDNPLKLTLNYEFSRNVSPNPQSISIFDYYKISKGQNMIILKREIDPYEKLCNRVGCIVV</sequence>